<evidence type="ECO:0000256" key="4">
    <source>
        <dbReference type="ARBA" id="ARBA00022793"/>
    </source>
</evidence>
<dbReference type="OrthoDB" id="9806656at2"/>
<evidence type="ECO:0000313" key="8">
    <source>
        <dbReference type="EMBL" id="EMO52195.1"/>
    </source>
</evidence>
<evidence type="ECO:0000256" key="3">
    <source>
        <dbReference type="ARBA" id="ARBA00012288"/>
    </source>
</evidence>
<evidence type="ECO:0000256" key="6">
    <source>
        <dbReference type="ARBA" id="ARBA00023244"/>
    </source>
</evidence>
<sequence>MPNEKYTNALNGIAQKIPPVWMMRQAGRYHKHYQTLRAKYSFEELCKNPDLAAEVAYGPVNEFDFDVAILFSDILFPLEALGMGLHYTDSGPVLDLEIRSKEDLNKLKPVEDSIFLMQFQKTALQLTRERLPKEKSLIGFVGGPWTLFTYAVCGKHEGNLFLPKTLTEVRKEFLKKIIQFLKENISIQLEAGADLILIFDTAGGDLSPELFKEIVVPGIKILADFFPGKVGYYGRGTSTIHFEMIREIATLTGFGFDHRWDLREVFKSEKRMIQGNFDQSLLFLEKEEFKKTLMNYLEPFRKLSPAERIGWVCGLGHGVMPKTPEYNVKTFVEIVRDTFR</sequence>
<dbReference type="GO" id="GO:0004853">
    <property type="term" value="F:uroporphyrinogen decarboxylase activity"/>
    <property type="evidence" value="ECO:0007669"/>
    <property type="project" value="UniProtKB-EC"/>
</dbReference>
<keyword evidence="5" id="KW-0456">Lyase</keyword>
<dbReference type="PROSITE" id="PS00906">
    <property type="entry name" value="UROD_1"/>
    <property type="match status" value="1"/>
</dbReference>
<evidence type="ECO:0000313" key="9">
    <source>
        <dbReference type="Proteomes" id="UP000012112"/>
    </source>
</evidence>
<evidence type="ECO:0000259" key="7">
    <source>
        <dbReference type="PROSITE" id="PS00906"/>
    </source>
</evidence>
<evidence type="ECO:0000256" key="5">
    <source>
        <dbReference type="ARBA" id="ARBA00023239"/>
    </source>
</evidence>
<evidence type="ECO:0000256" key="1">
    <source>
        <dbReference type="ARBA" id="ARBA00004804"/>
    </source>
</evidence>
<name>M6V5P0_9LEPT</name>
<dbReference type="EC" id="4.1.1.37" evidence="3"/>
<keyword evidence="4" id="KW-0210">Decarboxylase</keyword>
<dbReference type="SUPFAM" id="SSF51726">
    <property type="entry name" value="UROD/MetE-like"/>
    <property type="match status" value="1"/>
</dbReference>
<accession>M6V5P0</accession>
<dbReference type="EMBL" id="AKWD02000057">
    <property type="protein sequence ID" value="EMO52195.1"/>
    <property type="molecule type" value="Genomic_DNA"/>
</dbReference>
<dbReference type="PANTHER" id="PTHR21091:SF169">
    <property type="entry name" value="UROPORPHYRINOGEN DECARBOXYLASE"/>
    <property type="match status" value="1"/>
</dbReference>
<dbReference type="STRING" id="28182.GCA_001568325_01762"/>
<dbReference type="InterPro" id="IPR006361">
    <property type="entry name" value="Uroporphyrinogen_deCO2ase_HemE"/>
</dbReference>
<gene>
    <name evidence="8" type="ORF">LEP1GSC172_0108</name>
</gene>
<dbReference type="Pfam" id="PF01208">
    <property type="entry name" value="URO-D"/>
    <property type="match status" value="1"/>
</dbReference>
<comment type="similarity">
    <text evidence="2">Belongs to the uroporphyrinogen decarboxylase family.</text>
</comment>
<keyword evidence="6" id="KW-0627">Porphyrin biosynthesis</keyword>
<dbReference type="CDD" id="cd00717">
    <property type="entry name" value="URO-D"/>
    <property type="match status" value="1"/>
</dbReference>
<dbReference type="UniPathway" id="UPA00251">
    <property type="reaction ID" value="UER00321"/>
</dbReference>
<dbReference type="PANTHER" id="PTHR21091">
    <property type="entry name" value="METHYLTETRAHYDROFOLATE:HOMOCYSTEINE METHYLTRANSFERASE RELATED"/>
    <property type="match status" value="1"/>
</dbReference>
<comment type="pathway">
    <text evidence="1">Porphyrin-containing compound metabolism; protoporphyrin-IX biosynthesis; coproporphyrinogen-III from 5-aminolevulinate: step 4/4.</text>
</comment>
<evidence type="ECO:0000256" key="2">
    <source>
        <dbReference type="ARBA" id="ARBA00009935"/>
    </source>
</evidence>
<dbReference type="GO" id="GO:0006782">
    <property type="term" value="P:protoporphyrinogen IX biosynthetic process"/>
    <property type="evidence" value="ECO:0007669"/>
    <property type="project" value="UniProtKB-UniPathway"/>
</dbReference>
<dbReference type="GO" id="GO:0005829">
    <property type="term" value="C:cytosol"/>
    <property type="evidence" value="ECO:0007669"/>
    <property type="project" value="TreeGrafter"/>
</dbReference>
<comment type="caution">
    <text evidence="8">The sequence shown here is derived from an EMBL/GenBank/DDBJ whole genome shotgun (WGS) entry which is preliminary data.</text>
</comment>
<organism evidence="8 9">
    <name type="scientific">Leptospira noguchii</name>
    <dbReference type="NCBI Taxonomy" id="28182"/>
    <lineage>
        <taxon>Bacteria</taxon>
        <taxon>Pseudomonadati</taxon>
        <taxon>Spirochaetota</taxon>
        <taxon>Spirochaetia</taxon>
        <taxon>Leptospirales</taxon>
        <taxon>Leptospiraceae</taxon>
        <taxon>Leptospira</taxon>
    </lineage>
</organism>
<protein>
    <recommendedName>
        <fullName evidence="3">uroporphyrinogen decarboxylase</fullName>
        <ecNumber evidence="3">4.1.1.37</ecNumber>
    </recommendedName>
</protein>
<feature type="domain" description="Uroporphyrinogen decarboxylase (URO-D)" evidence="7">
    <location>
        <begin position="19"/>
        <end position="28"/>
    </location>
</feature>
<dbReference type="InterPro" id="IPR000257">
    <property type="entry name" value="Uroporphyrinogen_deCOase"/>
</dbReference>
<dbReference type="AlphaFoldDB" id="M6V5P0"/>
<dbReference type="Proteomes" id="UP000012112">
    <property type="component" value="Unassembled WGS sequence"/>
</dbReference>
<dbReference type="RefSeq" id="WP_002179717.1">
    <property type="nucleotide sequence ID" value="NZ_AKWD02000057.1"/>
</dbReference>
<reference evidence="8 9" key="1">
    <citation type="submission" date="2013-01" db="EMBL/GenBank/DDBJ databases">
        <authorList>
            <person name="Harkins D.M."/>
            <person name="Durkin A.S."/>
            <person name="Brinkac L.M."/>
            <person name="Haft D.H."/>
            <person name="Selengut J.D."/>
            <person name="Sanka R."/>
            <person name="DePew J."/>
            <person name="Purushe J."/>
            <person name="Matthias M.A."/>
            <person name="Vinetz J.M."/>
            <person name="Sutton G.G."/>
            <person name="Nierman W.C."/>
            <person name="Fouts D.E."/>
        </authorList>
    </citation>
    <scope>NUCLEOTIDE SEQUENCE [LARGE SCALE GENOMIC DNA]</scope>
    <source>
        <strain evidence="8 9">HAI1536</strain>
    </source>
</reference>
<proteinExistence type="inferred from homology"/>
<dbReference type="InterPro" id="IPR038071">
    <property type="entry name" value="UROD/MetE-like_sf"/>
</dbReference>
<dbReference type="Gene3D" id="3.20.20.210">
    <property type="match status" value="1"/>
</dbReference>